<gene>
    <name evidence="7" type="primary">RvY_18860</name>
    <name evidence="7" type="synonym">RvY_18860.3</name>
    <name evidence="7" type="ORF">RvY_18860-3</name>
</gene>
<protein>
    <submittedName>
        <fullName evidence="7">Uncharacterized protein</fullName>
    </submittedName>
</protein>
<keyword evidence="2 6" id="KW-0812">Transmembrane</keyword>
<feature type="transmembrane region" description="Helical" evidence="6">
    <location>
        <begin position="109"/>
        <end position="128"/>
    </location>
</feature>
<dbReference type="GO" id="GO:0016020">
    <property type="term" value="C:membrane"/>
    <property type="evidence" value="ECO:0007669"/>
    <property type="project" value="UniProtKB-SubCell"/>
</dbReference>
<dbReference type="Pfam" id="PF03619">
    <property type="entry name" value="Solute_trans_a"/>
    <property type="match status" value="1"/>
</dbReference>
<dbReference type="InterPro" id="IPR005178">
    <property type="entry name" value="Ostalpha/TMEM184C"/>
</dbReference>
<evidence type="ECO:0000313" key="8">
    <source>
        <dbReference type="Proteomes" id="UP000186922"/>
    </source>
</evidence>
<feature type="transmembrane region" description="Helical" evidence="6">
    <location>
        <begin position="140"/>
        <end position="163"/>
    </location>
</feature>
<keyword evidence="4 6" id="KW-0472">Membrane</keyword>
<name>A0A1D1W8P4_RAMVA</name>
<evidence type="ECO:0000313" key="7">
    <source>
        <dbReference type="EMBL" id="GAV09293.1"/>
    </source>
</evidence>
<dbReference type="OrthoDB" id="5348404at2759"/>
<evidence type="ECO:0000256" key="1">
    <source>
        <dbReference type="ARBA" id="ARBA00004141"/>
    </source>
</evidence>
<dbReference type="Proteomes" id="UP000186922">
    <property type="component" value="Unassembled WGS sequence"/>
</dbReference>
<sequence length="200" mass="22630">MELPHNGQHHQQDNPDFDGRPAVRRSTSSVSYMSMGEKGDGAYRKPIAVVENLVPAPDELPTVVAPAPDYYDQAETGTTGKYCFLCCACCPQKAHACGSHWRTWFRYTFYFVYVLCVLGAIPAIVVVYKQEENNLRTRLWLIGGLFLFLSIPISLQLILLHLINYTQPQLQRHIVRILWMPPIYAMDSVKNTALLVSGSR</sequence>
<evidence type="ECO:0000256" key="6">
    <source>
        <dbReference type="SAM" id="Phobius"/>
    </source>
</evidence>
<evidence type="ECO:0000256" key="4">
    <source>
        <dbReference type="ARBA" id="ARBA00023136"/>
    </source>
</evidence>
<dbReference type="PANTHER" id="PTHR23423">
    <property type="entry name" value="ORGANIC SOLUTE TRANSPORTER-RELATED"/>
    <property type="match status" value="1"/>
</dbReference>
<evidence type="ECO:0000256" key="3">
    <source>
        <dbReference type="ARBA" id="ARBA00022989"/>
    </source>
</evidence>
<keyword evidence="8" id="KW-1185">Reference proteome</keyword>
<organism evidence="7 8">
    <name type="scientific">Ramazzottius varieornatus</name>
    <name type="common">Water bear</name>
    <name type="synonym">Tardigrade</name>
    <dbReference type="NCBI Taxonomy" id="947166"/>
    <lineage>
        <taxon>Eukaryota</taxon>
        <taxon>Metazoa</taxon>
        <taxon>Ecdysozoa</taxon>
        <taxon>Tardigrada</taxon>
        <taxon>Eutardigrada</taxon>
        <taxon>Parachela</taxon>
        <taxon>Hypsibioidea</taxon>
        <taxon>Ramazzottiidae</taxon>
        <taxon>Ramazzottius</taxon>
    </lineage>
</organism>
<feature type="compositionally biased region" description="Basic and acidic residues" evidence="5">
    <location>
        <begin position="10"/>
        <end position="21"/>
    </location>
</feature>
<reference evidence="7 8" key="1">
    <citation type="journal article" date="2016" name="Nat. Commun.">
        <title>Extremotolerant tardigrade genome and improved radiotolerance of human cultured cells by tardigrade-unique protein.</title>
        <authorList>
            <person name="Hashimoto T."/>
            <person name="Horikawa D.D."/>
            <person name="Saito Y."/>
            <person name="Kuwahara H."/>
            <person name="Kozuka-Hata H."/>
            <person name="Shin-I T."/>
            <person name="Minakuchi Y."/>
            <person name="Ohishi K."/>
            <person name="Motoyama A."/>
            <person name="Aizu T."/>
            <person name="Enomoto A."/>
            <person name="Kondo K."/>
            <person name="Tanaka S."/>
            <person name="Hara Y."/>
            <person name="Koshikawa S."/>
            <person name="Sagara H."/>
            <person name="Miura T."/>
            <person name="Yokobori S."/>
            <person name="Miyagawa K."/>
            <person name="Suzuki Y."/>
            <person name="Kubo T."/>
            <person name="Oyama M."/>
            <person name="Kohara Y."/>
            <person name="Fujiyama A."/>
            <person name="Arakawa K."/>
            <person name="Katayama T."/>
            <person name="Toyoda A."/>
            <person name="Kunieda T."/>
        </authorList>
    </citation>
    <scope>NUCLEOTIDE SEQUENCE [LARGE SCALE GENOMIC DNA]</scope>
    <source>
        <strain evidence="7 8">YOKOZUNA-1</strain>
    </source>
</reference>
<proteinExistence type="predicted"/>
<evidence type="ECO:0000256" key="5">
    <source>
        <dbReference type="SAM" id="MobiDB-lite"/>
    </source>
</evidence>
<accession>A0A1D1W8P4</accession>
<comment type="caution">
    <text evidence="7">The sequence shown here is derived from an EMBL/GenBank/DDBJ whole genome shotgun (WGS) entry which is preliminary data.</text>
</comment>
<keyword evidence="3 6" id="KW-1133">Transmembrane helix</keyword>
<feature type="region of interest" description="Disordered" evidence="5">
    <location>
        <begin position="1"/>
        <end position="23"/>
    </location>
</feature>
<dbReference type="EMBL" id="BDGG01000021">
    <property type="protein sequence ID" value="GAV09293.1"/>
    <property type="molecule type" value="Genomic_DNA"/>
</dbReference>
<comment type="subcellular location">
    <subcellularLocation>
        <location evidence="1">Membrane</location>
        <topology evidence="1">Multi-pass membrane protein</topology>
    </subcellularLocation>
</comment>
<dbReference type="STRING" id="947166.A0A1D1W8P4"/>
<evidence type="ECO:0000256" key="2">
    <source>
        <dbReference type="ARBA" id="ARBA00022692"/>
    </source>
</evidence>
<dbReference type="AlphaFoldDB" id="A0A1D1W8P4"/>